<sequence>MLRTYADLTKFGIVVFSVLAGLAGYATGFQIEQTFSWKEFLETLLGIYFLASGSLALNQVQEWKLDQKMPRTSKRPIAAGKIKPAAAGILAVSFLVVGLNFLFTLEPVAGWVGLVCVFLYNVAYTMYWKRRWVYAAVPGAIPGALPVTIGYAVANPDILNPESLYLFLIMFLWQMPHFWVLAIKFKDDYAAGGVPTLPVALGMERTLFQIGLYTFVYVGVALAAPMFVHASWMFVLLTFPFCFKVLQEFYRYYKSNGTERWLAFFMWLNVSMLVFIVIPVIDKWNFLFIHSN</sequence>
<dbReference type="OrthoDB" id="5289780at2"/>
<dbReference type="PANTHER" id="PTHR43448:SF7">
    <property type="entry name" value="4-HYDROXYBENZOATE SOLANESYLTRANSFERASE"/>
    <property type="match status" value="1"/>
</dbReference>
<dbReference type="Gene3D" id="1.10.357.140">
    <property type="entry name" value="UbiA prenyltransferase"/>
    <property type="match status" value="1"/>
</dbReference>
<keyword evidence="4 14" id="KW-1003">Cell membrane</keyword>
<proteinExistence type="inferred from homology"/>
<feature type="transmembrane region" description="Helical" evidence="14">
    <location>
        <begin position="132"/>
        <end position="153"/>
    </location>
</feature>
<feature type="transmembrane region" description="Helical" evidence="14">
    <location>
        <begin position="261"/>
        <end position="281"/>
    </location>
</feature>
<evidence type="ECO:0000313" key="16">
    <source>
        <dbReference type="Proteomes" id="UP000075391"/>
    </source>
</evidence>
<dbReference type="EC" id="2.5.1.141" evidence="3 14"/>
<dbReference type="UniPathway" id="UPA00834">
    <property type="reaction ID" value="UER00712"/>
</dbReference>
<keyword evidence="5 14" id="KW-0808">Transferase</keyword>
<evidence type="ECO:0000256" key="10">
    <source>
        <dbReference type="ARBA" id="ARBA00030253"/>
    </source>
</evidence>
<dbReference type="GO" id="GO:0008495">
    <property type="term" value="F:protoheme IX farnesyltransferase activity"/>
    <property type="evidence" value="ECO:0007669"/>
    <property type="project" value="UniProtKB-UniRule"/>
</dbReference>
<evidence type="ECO:0000256" key="6">
    <source>
        <dbReference type="ARBA" id="ARBA00022692"/>
    </source>
</evidence>
<organism evidence="15 16">
    <name type="scientific">Bdellovibrio bacteriovorus</name>
    <dbReference type="NCBI Taxonomy" id="959"/>
    <lineage>
        <taxon>Bacteria</taxon>
        <taxon>Pseudomonadati</taxon>
        <taxon>Bdellovibrionota</taxon>
        <taxon>Bdellovibrionia</taxon>
        <taxon>Bdellovibrionales</taxon>
        <taxon>Pseudobdellovibrionaceae</taxon>
        <taxon>Bdellovibrio</taxon>
    </lineage>
</organism>
<evidence type="ECO:0000256" key="5">
    <source>
        <dbReference type="ARBA" id="ARBA00022679"/>
    </source>
</evidence>
<keyword evidence="7 14" id="KW-1133">Transmembrane helix</keyword>
<comment type="similarity">
    <text evidence="14">Belongs to the UbiA prenyltransferase family. Protoheme IX farnesyltransferase subfamily.</text>
</comment>
<dbReference type="RefSeq" id="WP_063244880.1">
    <property type="nucleotide sequence ID" value="NZ_LUKF01000019.1"/>
</dbReference>
<dbReference type="Pfam" id="PF01040">
    <property type="entry name" value="UbiA"/>
    <property type="match status" value="1"/>
</dbReference>
<comment type="pathway">
    <text evidence="2 14">Porphyrin-containing compound metabolism; heme O biosynthesis; heme O from protoheme: step 1/1.</text>
</comment>
<evidence type="ECO:0000256" key="9">
    <source>
        <dbReference type="ARBA" id="ARBA00023136"/>
    </source>
</evidence>
<keyword evidence="6 14" id="KW-0812">Transmembrane</keyword>
<reference evidence="15 16" key="1">
    <citation type="submission" date="2016-03" db="EMBL/GenBank/DDBJ databases">
        <authorList>
            <person name="Ploux O."/>
        </authorList>
    </citation>
    <scope>NUCLEOTIDE SEQUENCE [LARGE SCALE GENOMIC DNA]</scope>
    <source>
        <strain evidence="15 16">BER2</strain>
    </source>
</reference>
<dbReference type="InterPro" id="IPR030470">
    <property type="entry name" value="UbiA_prenylTrfase_CS"/>
</dbReference>
<dbReference type="PROSITE" id="PS00943">
    <property type="entry name" value="UBIA"/>
    <property type="match status" value="1"/>
</dbReference>
<gene>
    <name evidence="14" type="primary">ctaB</name>
    <name evidence="15" type="ORF">AZI85_11385</name>
</gene>
<evidence type="ECO:0000256" key="2">
    <source>
        <dbReference type="ARBA" id="ARBA00004919"/>
    </source>
</evidence>
<feature type="transmembrane region" description="Helical" evidence="14">
    <location>
        <begin position="165"/>
        <end position="185"/>
    </location>
</feature>
<dbReference type="CDD" id="cd13957">
    <property type="entry name" value="PT_UbiA_Cox10"/>
    <property type="match status" value="1"/>
</dbReference>
<accession>A0A150WCM0</accession>
<feature type="transmembrane region" description="Helical" evidence="14">
    <location>
        <begin position="82"/>
        <end position="102"/>
    </location>
</feature>
<evidence type="ECO:0000256" key="3">
    <source>
        <dbReference type="ARBA" id="ARBA00012292"/>
    </source>
</evidence>
<keyword evidence="8 14" id="KW-0350">Heme biosynthesis</keyword>
<dbReference type="Proteomes" id="UP000075391">
    <property type="component" value="Unassembled WGS sequence"/>
</dbReference>
<comment type="miscellaneous">
    <text evidence="14">Carbon 2 of the heme B porphyrin ring is defined according to the Fischer nomenclature.</text>
</comment>
<dbReference type="EMBL" id="LUKF01000019">
    <property type="protein sequence ID" value="KYG60602.1"/>
    <property type="molecule type" value="Genomic_DNA"/>
</dbReference>
<dbReference type="PANTHER" id="PTHR43448">
    <property type="entry name" value="PROTOHEME IX FARNESYLTRANSFERASE, MITOCHONDRIAL"/>
    <property type="match status" value="1"/>
</dbReference>
<keyword evidence="9 14" id="KW-0472">Membrane</keyword>
<comment type="subcellular location">
    <subcellularLocation>
        <location evidence="1 14">Cell membrane</location>
        <topology evidence="1 14">Multi-pass membrane protein</topology>
    </subcellularLocation>
</comment>
<dbReference type="InterPro" id="IPR006369">
    <property type="entry name" value="Protohaem_IX_farnesylTrfase"/>
</dbReference>
<feature type="transmembrane region" description="Helical" evidence="14">
    <location>
        <begin position="206"/>
        <end position="224"/>
    </location>
</feature>
<protein>
    <recommendedName>
        <fullName evidence="11 14">Protoheme IX farnesyltransferase</fullName>
        <ecNumber evidence="3 14">2.5.1.141</ecNumber>
    </recommendedName>
    <alternativeName>
        <fullName evidence="12 14">Heme B farnesyltransferase</fullName>
    </alternativeName>
    <alternativeName>
        <fullName evidence="10 14">Heme O synthase</fullName>
    </alternativeName>
</protein>
<name>A0A150WCM0_BDEBC</name>
<dbReference type="GO" id="GO:0005886">
    <property type="term" value="C:plasma membrane"/>
    <property type="evidence" value="ECO:0007669"/>
    <property type="project" value="UniProtKB-SubCell"/>
</dbReference>
<dbReference type="AlphaFoldDB" id="A0A150WCM0"/>
<evidence type="ECO:0000256" key="11">
    <source>
        <dbReference type="ARBA" id="ARBA00040810"/>
    </source>
</evidence>
<evidence type="ECO:0000256" key="14">
    <source>
        <dbReference type="HAMAP-Rule" id="MF_00154"/>
    </source>
</evidence>
<dbReference type="HAMAP" id="MF_00154">
    <property type="entry name" value="CyoE_CtaB"/>
    <property type="match status" value="1"/>
</dbReference>
<feature type="transmembrane region" description="Helical" evidence="14">
    <location>
        <begin position="43"/>
        <end position="61"/>
    </location>
</feature>
<dbReference type="GO" id="GO:0048034">
    <property type="term" value="P:heme O biosynthetic process"/>
    <property type="evidence" value="ECO:0007669"/>
    <property type="project" value="UniProtKB-UniRule"/>
</dbReference>
<evidence type="ECO:0000256" key="8">
    <source>
        <dbReference type="ARBA" id="ARBA00023133"/>
    </source>
</evidence>
<dbReference type="InterPro" id="IPR044878">
    <property type="entry name" value="UbiA_sf"/>
</dbReference>
<evidence type="ECO:0000256" key="12">
    <source>
        <dbReference type="ARBA" id="ARBA00042475"/>
    </source>
</evidence>
<feature type="transmembrane region" description="Helical" evidence="14">
    <location>
        <begin position="108"/>
        <end position="127"/>
    </location>
</feature>
<dbReference type="InterPro" id="IPR000537">
    <property type="entry name" value="UbiA_prenyltransferase"/>
</dbReference>
<comment type="function">
    <text evidence="14">Converts heme B (protoheme IX) to heme O by substitution of the vinyl group on carbon 2 of heme B porphyrin ring with a hydroxyethyl farnesyl side group.</text>
</comment>
<feature type="transmembrane region" description="Helical" evidence="14">
    <location>
        <begin position="12"/>
        <end position="31"/>
    </location>
</feature>
<evidence type="ECO:0000256" key="4">
    <source>
        <dbReference type="ARBA" id="ARBA00022475"/>
    </source>
</evidence>
<evidence type="ECO:0000256" key="1">
    <source>
        <dbReference type="ARBA" id="ARBA00004651"/>
    </source>
</evidence>
<comment type="catalytic activity">
    <reaction evidence="13 14">
        <text>heme b + (2E,6E)-farnesyl diphosphate + H2O = Fe(II)-heme o + diphosphate</text>
        <dbReference type="Rhea" id="RHEA:28070"/>
        <dbReference type="ChEBI" id="CHEBI:15377"/>
        <dbReference type="ChEBI" id="CHEBI:33019"/>
        <dbReference type="ChEBI" id="CHEBI:60344"/>
        <dbReference type="ChEBI" id="CHEBI:60530"/>
        <dbReference type="ChEBI" id="CHEBI:175763"/>
        <dbReference type="EC" id="2.5.1.141"/>
    </reaction>
</comment>
<evidence type="ECO:0000313" key="15">
    <source>
        <dbReference type="EMBL" id="KYG60602.1"/>
    </source>
</evidence>
<evidence type="ECO:0000256" key="13">
    <source>
        <dbReference type="ARBA" id="ARBA00047690"/>
    </source>
</evidence>
<comment type="caution">
    <text evidence="15">The sequence shown here is derived from an EMBL/GenBank/DDBJ whole genome shotgun (WGS) entry which is preliminary data.</text>
</comment>
<evidence type="ECO:0000256" key="7">
    <source>
        <dbReference type="ARBA" id="ARBA00022989"/>
    </source>
</evidence>